<proteinExistence type="predicted"/>
<keyword evidence="2" id="KW-0238">DNA-binding</keyword>
<evidence type="ECO:0000256" key="2">
    <source>
        <dbReference type="ARBA" id="ARBA00023125"/>
    </source>
</evidence>
<evidence type="ECO:0000256" key="3">
    <source>
        <dbReference type="ARBA" id="ARBA00023163"/>
    </source>
</evidence>
<protein>
    <recommendedName>
        <fullName evidence="4">HTH araC/xylS-type domain-containing protein</fullName>
    </recommendedName>
</protein>
<dbReference type="AlphaFoldDB" id="A0A2G3DSM7"/>
<dbReference type="Pfam" id="PF02311">
    <property type="entry name" value="AraC_binding"/>
    <property type="match status" value="1"/>
</dbReference>
<dbReference type="Proteomes" id="UP000225889">
    <property type="component" value="Unassembled WGS sequence"/>
</dbReference>
<sequence length="293" mass="33717">MKKEMPNYQKIMETHENDFICAYKNSPITETGIYHSHDGYEIYLFLHGDTKILLENDGKIMEPGDLVLFPPYVFHHACPMGTEDYGRVVINIKEEYFENKGDDYKHFTDCFKQEDMTKLNIIHLNQEQIDTFVGYTDLLEKSLNEHEQEFGSTVLAESILNIILITINRLANKKKTPTYVDVLPKTITDAFNYINLHLSDSISASSVAENLHLHPVYLNRIFKANTGTSIQQYIIEKRLALAKKLLKEGNAPIDVCFQSGFNNYSNFSRTFSNHTGTSPKQYQMSVRSPFVVH</sequence>
<dbReference type="SUPFAM" id="SSF51215">
    <property type="entry name" value="Regulatory protein AraC"/>
    <property type="match status" value="1"/>
</dbReference>
<dbReference type="PROSITE" id="PS01124">
    <property type="entry name" value="HTH_ARAC_FAMILY_2"/>
    <property type="match status" value="1"/>
</dbReference>
<gene>
    <name evidence="5" type="ORF">CSX01_12135</name>
</gene>
<reference evidence="5 6" key="1">
    <citation type="submission" date="2017-10" db="EMBL/GenBank/DDBJ databases">
        <title>Resolving the taxonomy of Roseburia spp., Eubacterium rectale and Agathobacter spp. through phylogenomic analysis.</title>
        <authorList>
            <person name="Sheridan P.O."/>
            <person name="Walker A.W."/>
            <person name="Duncan S.H."/>
            <person name="Scott K.P."/>
            <person name="Toole P.W.O."/>
            <person name="Luis P."/>
            <person name="Flint H.J."/>
        </authorList>
    </citation>
    <scope>NUCLEOTIDE SEQUENCE [LARGE SCALE GENOMIC DNA]</scope>
    <source>
        <strain evidence="5 6">JK626</strain>
    </source>
</reference>
<keyword evidence="3" id="KW-0804">Transcription</keyword>
<dbReference type="GO" id="GO:0003700">
    <property type="term" value="F:DNA-binding transcription factor activity"/>
    <property type="evidence" value="ECO:0007669"/>
    <property type="project" value="InterPro"/>
</dbReference>
<dbReference type="InterPro" id="IPR009057">
    <property type="entry name" value="Homeodomain-like_sf"/>
</dbReference>
<comment type="caution">
    <text evidence="5">The sequence shown here is derived from an EMBL/GenBank/DDBJ whole genome shotgun (WGS) entry which is preliminary data.</text>
</comment>
<name>A0A2G3DSM7_9FIRM</name>
<evidence type="ECO:0000313" key="6">
    <source>
        <dbReference type="Proteomes" id="UP000225889"/>
    </source>
</evidence>
<dbReference type="SMART" id="SM00342">
    <property type="entry name" value="HTH_ARAC"/>
    <property type="match status" value="1"/>
</dbReference>
<dbReference type="InterPro" id="IPR018060">
    <property type="entry name" value="HTH_AraC"/>
</dbReference>
<dbReference type="GO" id="GO:0043565">
    <property type="term" value="F:sequence-specific DNA binding"/>
    <property type="evidence" value="ECO:0007669"/>
    <property type="project" value="InterPro"/>
</dbReference>
<dbReference type="InterPro" id="IPR014710">
    <property type="entry name" value="RmlC-like_jellyroll"/>
</dbReference>
<dbReference type="Gene3D" id="2.60.120.10">
    <property type="entry name" value="Jelly Rolls"/>
    <property type="match status" value="1"/>
</dbReference>
<dbReference type="RefSeq" id="WP_099392591.1">
    <property type="nucleotide sequence ID" value="NZ_PDYF01000042.1"/>
</dbReference>
<organism evidence="5 6">
    <name type="scientific">Pseudobutyrivibrio ruminis</name>
    <dbReference type="NCBI Taxonomy" id="46206"/>
    <lineage>
        <taxon>Bacteria</taxon>
        <taxon>Bacillati</taxon>
        <taxon>Bacillota</taxon>
        <taxon>Clostridia</taxon>
        <taxon>Lachnospirales</taxon>
        <taxon>Lachnospiraceae</taxon>
        <taxon>Pseudobutyrivibrio</taxon>
    </lineage>
</organism>
<dbReference type="EMBL" id="PDYF01000042">
    <property type="protein sequence ID" value="PHU34029.1"/>
    <property type="molecule type" value="Genomic_DNA"/>
</dbReference>
<dbReference type="InterPro" id="IPR037923">
    <property type="entry name" value="HTH-like"/>
</dbReference>
<feature type="domain" description="HTH araC/xylS-type" evidence="4">
    <location>
        <begin position="188"/>
        <end position="285"/>
    </location>
</feature>
<evidence type="ECO:0000256" key="1">
    <source>
        <dbReference type="ARBA" id="ARBA00023015"/>
    </source>
</evidence>
<dbReference type="InterPro" id="IPR003313">
    <property type="entry name" value="AraC-bd"/>
</dbReference>
<dbReference type="PANTHER" id="PTHR43280:SF27">
    <property type="entry name" value="TRANSCRIPTIONAL REGULATOR MTLR"/>
    <property type="match status" value="1"/>
</dbReference>
<keyword evidence="1" id="KW-0805">Transcription regulation</keyword>
<reference evidence="5 6" key="2">
    <citation type="submission" date="2017-10" db="EMBL/GenBank/DDBJ databases">
        <authorList>
            <person name="Banno H."/>
            <person name="Chua N.-H."/>
        </authorList>
    </citation>
    <scope>NUCLEOTIDE SEQUENCE [LARGE SCALE GENOMIC DNA]</scope>
    <source>
        <strain evidence="5 6">JK626</strain>
    </source>
</reference>
<accession>A0A2G3DSM7</accession>
<dbReference type="Pfam" id="PF12833">
    <property type="entry name" value="HTH_18"/>
    <property type="match status" value="1"/>
</dbReference>
<evidence type="ECO:0000259" key="4">
    <source>
        <dbReference type="PROSITE" id="PS01124"/>
    </source>
</evidence>
<dbReference type="PANTHER" id="PTHR43280">
    <property type="entry name" value="ARAC-FAMILY TRANSCRIPTIONAL REGULATOR"/>
    <property type="match status" value="1"/>
</dbReference>
<dbReference type="SUPFAM" id="SSF46689">
    <property type="entry name" value="Homeodomain-like"/>
    <property type="match status" value="2"/>
</dbReference>
<evidence type="ECO:0000313" key="5">
    <source>
        <dbReference type="EMBL" id="PHU34029.1"/>
    </source>
</evidence>
<dbReference type="Gene3D" id="1.10.10.60">
    <property type="entry name" value="Homeodomain-like"/>
    <property type="match status" value="2"/>
</dbReference>